<evidence type="ECO:0000313" key="2">
    <source>
        <dbReference type="Proteomes" id="UP001295423"/>
    </source>
</evidence>
<evidence type="ECO:0000313" key="1">
    <source>
        <dbReference type="EMBL" id="CAJ1970509.1"/>
    </source>
</evidence>
<keyword evidence="2" id="KW-1185">Reference proteome</keyword>
<accession>A0AAD2PY92</accession>
<protein>
    <submittedName>
        <fullName evidence="1">Uncharacterized protein</fullName>
    </submittedName>
</protein>
<reference evidence="1" key="1">
    <citation type="submission" date="2023-08" db="EMBL/GenBank/DDBJ databases">
        <authorList>
            <person name="Audoor S."/>
            <person name="Bilcke G."/>
        </authorList>
    </citation>
    <scope>NUCLEOTIDE SEQUENCE</scope>
</reference>
<sequence>MEEKKKEFMEDLKKNLKKKADGVSISEEELDRIRHKYNMPISAIKDVVTRSMHNMKITHKKILVTRLKMILKSRQIKNQILLSSTNMSLQKYHLMQMELRLSELFKVGSMTHLEIDWSLPQESTP</sequence>
<organism evidence="1 2">
    <name type="scientific">Cylindrotheca closterium</name>
    <dbReference type="NCBI Taxonomy" id="2856"/>
    <lineage>
        <taxon>Eukaryota</taxon>
        <taxon>Sar</taxon>
        <taxon>Stramenopiles</taxon>
        <taxon>Ochrophyta</taxon>
        <taxon>Bacillariophyta</taxon>
        <taxon>Bacillariophyceae</taxon>
        <taxon>Bacillariophycidae</taxon>
        <taxon>Bacillariales</taxon>
        <taxon>Bacillariaceae</taxon>
        <taxon>Cylindrotheca</taxon>
    </lineage>
</organism>
<dbReference type="Proteomes" id="UP001295423">
    <property type="component" value="Unassembled WGS sequence"/>
</dbReference>
<dbReference type="EMBL" id="CAKOGP040002525">
    <property type="protein sequence ID" value="CAJ1970509.1"/>
    <property type="molecule type" value="Genomic_DNA"/>
</dbReference>
<gene>
    <name evidence="1" type="ORF">CYCCA115_LOCUS24525</name>
</gene>
<dbReference type="AlphaFoldDB" id="A0AAD2PY92"/>
<proteinExistence type="predicted"/>
<comment type="caution">
    <text evidence="1">The sequence shown here is derived from an EMBL/GenBank/DDBJ whole genome shotgun (WGS) entry which is preliminary data.</text>
</comment>
<name>A0AAD2PY92_9STRA</name>